<evidence type="ECO:0000256" key="2">
    <source>
        <dbReference type="ARBA" id="ARBA00022692"/>
    </source>
</evidence>
<evidence type="ECO:0000256" key="1">
    <source>
        <dbReference type="ARBA" id="ARBA00004370"/>
    </source>
</evidence>
<dbReference type="PANTHER" id="PTHR10984:SF30">
    <property type="entry name" value="ENDOPLASMIC RETICULUM-GOLGI INTERMEDIATE COMPARTMENT PROTEIN 2"/>
    <property type="match status" value="1"/>
</dbReference>
<evidence type="ECO:0000259" key="6">
    <source>
        <dbReference type="Pfam" id="PF07970"/>
    </source>
</evidence>
<dbReference type="InterPro" id="IPR045888">
    <property type="entry name" value="Erv"/>
</dbReference>
<comment type="caution">
    <text evidence="8">The sequence shown here is derived from an EMBL/GenBank/DDBJ whole genome shotgun (WGS) entry which is preliminary data.</text>
</comment>
<evidence type="ECO:0000313" key="9">
    <source>
        <dbReference type="Proteomes" id="UP000193411"/>
    </source>
</evidence>
<dbReference type="InterPro" id="IPR039542">
    <property type="entry name" value="Erv_N"/>
</dbReference>
<dbReference type="STRING" id="765915.A0A1Y2HJB8"/>
<keyword evidence="3 5" id="KW-1133">Transmembrane helix</keyword>
<dbReference type="GO" id="GO:0016020">
    <property type="term" value="C:membrane"/>
    <property type="evidence" value="ECO:0007669"/>
    <property type="project" value="UniProtKB-SubCell"/>
</dbReference>
<evidence type="ECO:0000256" key="4">
    <source>
        <dbReference type="ARBA" id="ARBA00023136"/>
    </source>
</evidence>
<name>A0A1Y2HJB8_9FUNG</name>
<keyword evidence="9" id="KW-1185">Reference proteome</keyword>
<dbReference type="GO" id="GO:0005783">
    <property type="term" value="C:endoplasmic reticulum"/>
    <property type="evidence" value="ECO:0007669"/>
    <property type="project" value="TreeGrafter"/>
</dbReference>
<gene>
    <name evidence="8" type="ORF">BCR44DRAFT_58612</name>
</gene>
<evidence type="ECO:0000256" key="3">
    <source>
        <dbReference type="ARBA" id="ARBA00022989"/>
    </source>
</evidence>
<dbReference type="GO" id="GO:0030134">
    <property type="term" value="C:COPII-coated ER to Golgi transport vesicle"/>
    <property type="evidence" value="ECO:0007669"/>
    <property type="project" value="TreeGrafter"/>
</dbReference>
<evidence type="ECO:0000259" key="7">
    <source>
        <dbReference type="Pfam" id="PF13850"/>
    </source>
</evidence>
<keyword evidence="2 5" id="KW-0812">Transmembrane</keyword>
<proteinExistence type="predicted"/>
<dbReference type="PANTHER" id="PTHR10984">
    <property type="entry name" value="ENDOPLASMIC RETICULUM-GOLGI INTERMEDIATE COMPARTMENT PROTEIN"/>
    <property type="match status" value="1"/>
</dbReference>
<dbReference type="InterPro" id="IPR012936">
    <property type="entry name" value="Erv_C"/>
</dbReference>
<feature type="transmembrane region" description="Helical" evidence="5">
    <location>
        <begin position="312"/>
        <end position="334"/>
    </location>
</feature>
<dbReference type="EMBL" id="MCFL01000033">
    <property type="protein sequence ID" value="ORZ33793.1"/>
    <property type="molecule type" value="Genomic_DNA"/>
</dbReference>
<organism evidence="8 9">
    <name type="scientific">Catenaria anguillulae PL171</name>
    <dbReference type="NCBI Taxonomy" id="765915"/>
    <lineage>
        <taxon>Eukaryota</taxon>
        <taxon>Fungi</taxon>
        <taxon>Fungi incertae sedis</taxon>
        <taxon>Blastocladiomycota</taxon>
        <taxon>Blastocladiomycetes</taxon>
        <taxon>Blastocladiales</taxon>
        <taxon>Catenariaceae</taxon>
        <taxon>Catenaria</taxon>
    </lineage>
</organism>
<accession>A0A1Y2HJB8</accession>
<evidence type="ECO:0000313" key="8">
    <source>
        <dbReference type="EMBL" id="ORZ33793.1"/>
    </source>
</evidence>
<feature type="domain" description="Endoplasmic reticulum vesicle transporter N-terminal" evidence="7">
    <location>
        <begin position="7"/>
        <end position="93"/>
    </location>
</feature>
<evidence type="ECO:0000256" key="5">
    <source>
        <dbReference type="SAM" id="Phobius"/>
    </source>
</evidence>
<reference evidence="8 9" key="1">
    <citation type="submission" date="2016-07" db="EMBL/GenBank/DDBJ databases">
        <title>Pervasive Adenine N6-methylation of Active Genes in Fungi.</title>
        <authorList>
            <consortium name="DOE Joint Genome Institute"/>
            <person name="Mondo S.J."/>
            <person name="Dannebaum R.O."/>
            <person name="Kuo R.C."/>
            <person name="Labutti K."/>
            <person name="Haridas S."/>
            <person name="Kuo A."/>
            <person name="Salamov A."/>
            <person name="Ahrendt S.R."/>
            <person name="Lipzen A."/>
            <person name="Sullivan W."/>
            <person name="Andreopoulos W.B."/>
            <person name="Clum A."/>
            <person name="Lindquist E."/>
            <person name="Daum C."/>
            <person name="Ramamoorthy G.K."/>
            <person name="Gryganskyi A."/>
            <person name="Culley D."/>
            <person name="Magnuson J.K."/>
            <person name="James T.Y."/>
            <person name="O'Malley M.A."/>
            <person name="Stajich J.E."/>
            <person name="Spatafora J.W."/>
            <person name="Visel A."/>
            <person name="Grigoriev I.V."/>
        </authorList>
    </citation>
    <scope>NUCLEOTIDE SEQUENCE [LARGE SCALE GENOMIC DNA]</scope>
    <source>
        <strain evidence="8 9">PL171</strain>
    </source>
</reference>
<dbReference type="GO" id="GO:0006888">
    <property type="term" value="P:endoplasmic reticulum to Golgi vesicle-mediated transport"/>
    <property type="evidence" value="ECO:0007669"/>
    <property type="project" value="TreeGrafter"/>
</dbReference>
<dbReference type="Proteomes" id="UP000193411">
    <property type="component" value="Unassembled WGS sequence"/>
</dbReference>
<feature type="domain" description="Endoplasmic reticulum vesicle transporter C-terminal" evidence="6">
    <location>
        <begin position="143"/>
        <end position="330"/>
    </location>
</feature>
<comment type="subcellular location">
    <subcellularLocation>
        <location evidence="1">Membrane</location>
    </subcellularLocation>
</comment>
<dbReference type="Pfam" id="PF07970">
    <property type="entry name" value="COPIIcoated_ERV"/>
    <property type="match status" value="1"/>
</dbReference>
<dbReference type="GO" id="GO:0006890">
    <property type="term" value="P:retrograde vesicle-mediated transport, Golgi to endoplasmic reticulum"/>
    <property type="evidence" value="ECO:0007669"/>
    <property type="project" value="TreeGrafter"/>
</dbReference>
<dbReference type="AlphaFoldDB" id="A0A1Y2HJB8"/>
<sequence length="351" mass="37330">MRLVKSLSTLDAFPKIDDAFLVRSKSGALTSLVVSSLLCLLAISETARFLAIHHDYKFIVDPTLRQSIDVTVDVTVAMKCEYVTMDVYDVSGTALHVGNTVERIPTLFSTAGVYLHGQRPDGPVAFGAHATSTSAGTPVPADQATACRMRGAFAITKVAGNVHITALGHAYAGQLHVPHEAINFTHRVDQFAFGATEIGATGSASSTSGNNHHHAAASSSAGLQLANPLAGGYEVSLTNFEMYQYFLSIVPSTYTSGSLHLSTNQYAVTDHKKLLTPNSQAEQGIPGIFFRYAFEPIAVSITATGQESLPKFMVRMAGIVGGVYVCMGAVHGVVRWGMDVAQRGLGRVVRI</sequence>
<dbReference type="Pfam" id="PF13850">
    <property type="entry name" value="ERGIC_N"/>
    <property type="match status" value="1"/>
</dbReference>
<keyword evidence="4 5" id="KW-0472">Membrane</keyword>
<protein>
    <submittedName>
        <fullName evidence="8">Endoplasmic reticulum vesicle transporter-domain-containing protein</fullName>
    </submittedName>
</protein>
<dbReference type="OrthoDB" id="5541786at2759"/>